<evidence type="ECO:0000259" key="1">
    <source>
        <dbReference type="Pfam" id="PF00144"/>
    </source>
</evidence>
<gene>
    <name evidence="2" type="ORF">GCM10011496_26200</name>
</gene>
<reference evidence="2" key="1">
    <citation type="journal article" date="2014" name="Int. J. Syst. Evol. Microbiol.">
        <title>Complete genome sequence of Corynebacterium casei LMG S-19264T (=DSM 44701T), isolated from a smear-ripened cheese.</title>
        <authorList>
            <consortium name="US DOE Joint Genome Institute (JGI-PGF)"/>
            <person name="Walter F."/>
            <person name="Albersmeier A."/>
            <person name="Kalinowski J."/>
            <person name="Ruckert C."/>
        </authorList>
    </citation>
    <scope>NUCLEOTIDE SEQUENCE</scope>
    <source>
        <strain evidence="2">CGMCC 1.15322</strain>
    </source>
</reference>
<protein>
    <submittedName>
        <fullName evidence="2">Serine hydrolase</fullName>
    </submittedName>
</protein>
<dbReference type="InterPro" id="IPR001466">
    <property type="entry name" value="Beta-lactam-related"/>
</dbReference>
<name>A0A916WJJ6_9BURK</name>
<dbReference type="AlphaFoldDB" id="A0A916WJJ6"/>
<evidence type="ECO:0000313" key="3">
    <source>
        <dbReference type="Proteomes" id="UP000620596"/>
    </source>
</evidence>
<sequence length="326" mass="34421">MLGIASLTQAQSGVEWRGSSPAEQVLDAAAFKGVAATITEHLGDVESVVVVLRGRTVFEFYRDGAPAALRDVHSVAKSALSALVGVAVGQGRIGSLDQPVLALMPEWAALNSDPRAASITVRHLLTMSAGFEVTDPTGTAAAGKPQDAWARPLSSAPGASFAYDNALVPVLSAVLERATGMPLAEYARQQLVTPLMFAEPSYSRGLGLRTLDMAKLGQLFLQNGMWGGKQIVPQAYVMAASRLQNAGGLPVSLPYGYMWWVVPSGAPRHAFMAAGFGGQFIWVYPPLDLVIAATSTASFNTARRGQALQLIRGQLFAAAQRRLASE</sequence>
<comment type="caution">
    <text evidence="2">The sequence shown here is derived from an EMBL/GenBank/DDBJ whole genome shotgun (WGS) entry which is preliminary data.</text>
</comment>
<dbReference type="Proteomes" id="UP000620596">
    <property type="component" value="Unassembled WGS sequence"/>
</dbReference>
<dbReference type="SUPFAM" id="SSF56601">
    <property type="entry name" value="beta-lactamase/transpeptidase-like"/>
    <property type="match status" value="1"/>
</dbReference>
<dbReference type="Gene3D" id="3.40.710.10">
    <property type="entry name" value="DD-peptidase/beta-lactamase superfamily"/>
    <property type="match status" value="1"/>
</dbReference>
<dbReference type="Pfam" id="PF00144">
    <property type="entry name" value="Beta-lactamase"/>
    <property type="match status" value="1"/>
</dbReference>
<dbReference type="InterPro" id="IPR050789">
    <property type="entry name" value="Diverse_Enzym_Activities"/>
</dbReference>
<keyword evidence="3" id="KW-1185">Reference proteome</keyword>
<dbReference type="PANTHER" id="PTHR43283">
    <property type="entry name" value="BETA-LACTAMASE-RELATED"/>
    <property type="match status" value="1"/>
</dbReference>
<feature type="domain" description="Beta-lactamase-related" evidence="1">
    <location>
        <begin position="48"/>
        <end position="202"/>
    </location>
</feature>
<dbReference type="InterPro" id="IPR012338">
    <property type="entry name" value="Beta-lactam/transpept-like"/>
</dbReference>
<dbReference type="PANTHER" id="PTHR43283:SF7">
    <property type="entry name" value="BETA-LACTAMASE-RELATED DOMAIN-CONTAINING PROTEIN"/>
    <property type="match status" value="1"/>
</dbReference>
<accession>A0A916WJJ6</accession>
<organism evidence="2 3">
    <name type="scientific">Polaromonas eurypsychrophila</name>
    <dbReference type="NCBI Taxonomy" id="1614635"/>
    <lineage>
        <taxon>Bacteria</taxon>
        <taxon>Pseudomonadati</taxon>
        <taxon>Pseudomonadota</taxon>
        <taxon>Betaproteobacteria</taxon>
        <taxon>Burkholderiales</taxon>
        <taxon>Comamonadaceae</taxon>
        <taxon>Polaromonas</taxon>
    </lineage>
</organism>
<dbReference type="EMBL" id="BMIG01000009">
    <property type="protein sequence ID" value="GGB03998.1"/>
    <property type="molecule type" value="Genomic_DNA"/>
</dbReference>
<keyword evidence="2" id="KW-0378">Hydrolase</keyword>
<reference evidence="2" key="2">
    <citation type="submission" date="2020-09" db="EMBL/GenBank/DDBJ databases">
        <authorList>
            <person name="Sun Q."/>
            <person name="Zhou Y."/>
        </authorList>
    </citation>
    <scope>NUCLEOTIDE SEQUENCE</scope>
    <source>
        <strain evidence="2">CGMCC 1.15322</strain>
    </source>
</reference>
<evidence type="ECO:0000313" key="2">
    <source>
        <dbReference type="EMBL" id="GGB03998.1"/>
    </source>
</evidence>
<proteinExistence type="predicted"/>
<dbReference type="GO" id="GO:0016787">
    <property type="term" value="F:hydrolase activity"/>
    <property type="evidence" value="ECO:0007669"/>
    <property type="project" value="UniProtKB-KW"/>
</dbReference>